<evidence type="ECO:0008006" key="3">
    <source>
        <dbReference type="Google" id="ProtNLM"/>
    </source>
</evidence>
<evidence type="ECO:0000313" key="2">
    <source>
        <dbReference type="Proteomes" id="UP000003204"/>
    </source>
</evidence>
<dbReference type="Proteomes" id="UP000003204">
    <property type="component" value="Unassembled WGS sequence"/>
</dbReference>
<dbReference type="EMBL" id="ACYS02000029">
    <property type="protein sequence ID" value="EGJ69044.1"/>
    <property type="molecule type" value="Genomic_DNA"/>
</dbReference>
<proteinExistence type="predicted"/>
<gene>
    <name evidence="1" type="ORF">HMPREF0022_01194</name>
</gene>
<name>A0A828SUN2_ACIBA</name>
<accession>A0A828SUN2</accession>
<organism evidence="1 2">
    <name type="scientific">Acinetobacter baumannii 6014059</name>
    <dbReference type="NCBI Taxonomy" id="525242"/>
    <lineage>
        <taxon>Bacteria</taxon>
        <taxon>Pseudomonadati</taxon>
        <taxon>Pseudomonadota</taxon>
        <taxon>Gammaproteobacteria</taxon>
        <taxon>Moraxellales</taxon>
        <taxon>Moraxellaceae</taxon>
        <taxon>Acinetobacter</taxon>
        <taxon>Acinetobacter calcoaceticus/baumannii complex</taxon>
    </lineage>
</organism>
<protein>
    <recommendedName>
        <fullName evidence="3">Cro/C1-type HTH DNA-binding domain protein</fullName>
    </recommendedName>
</protein>
<sequence>MSKVSIEMSASARNARSMILQKLAVLNNGDIAEELGLDATVFSKIKNERKNNGLTELEMFCELLNLIGLKIVDADDVYCSKETAEATRELLKNCFNSPEFMRILFK</sequence>
<dbReference type="GO" id="GO:0003677">
    <property type="term" value="F:DNA binding"/>
    <property type="evidence" value="ECO:0007669"/>
    <property type="project" value="InterPro"/>
</dbReference>
<dbReference type="SUPFAM" id="SSF47413">
    <property type="entry name" value="lambda repressor-like DNA-binding domains"/>
    <property type="match status" value="1"/>
</dbReference>
<dbReference type="RefSeq" id="WP_000049323.1">
    <property type="nucleotide sequence ID" value="NZ_GL891843.1"/>
</dbReference>
<reference evidence="1 2" key="1">
    <citation type="submission" date="2011-04" db="EMBL/GenBank/DDBJ databases">
        <authorList>
            <person name="Weinstock G."/>
            <person name="Sodergren E."/>
            <person name="Clifton S."/>
            <person name="Fulton L."/>
            <person name="Fulton B."/>
            <person name="Courtney L."/>
            <person name="Fronick C."/>
            <person name="Harrison M."/>
            <person name="Strong C."/>
            <person name="Farmer C."/>
            <person name="Delahaunty K."/>
            <person name="Markovic C."/>
            <person name="Hall O."/>
            <person name="Minx P."/>
            <person name="Tomlinson C."/>
            <person name="Mitreva M."/>
            <person name="Hou S."/>
            <person name="Chen J."/>
            <person name="Wollam A."/>
            <person name="Pepin K.H."/>
            <person name="Johnson M."/>
            <person name="Bhonagiri V."/>
            <person name="Zhang X."/>
            <person name="Suruliraj S."/>
            <person name="Warren W."/>
            <person name="Chinwalla A."/>
            <person name="Mardis E.R."/>
            <person name="Wilson R.K."/>
        </authorList>
    </citation>
    <scope>NUCLEOTIDE SEQUENCE [LARGE SCALE GENOMIC DNA]</scope>
    <source>
        <strain evidence="1 2">6014059</strain>
    </source>
</reference>
<dbReference type="AlphaFoldDB" id="A0A828SUN2"/>
<dbReference type="InterPro" id="IPR010982">
    <property type="entry name" value="Lambda_DNA-bd_dom_sf"/>
</dbReference>
<evidence type="ECO:0000313" key="1">
    <source>
        <dbReference type="EMBL" id="EGJ69044.1"/>
    </source>
</evidence>
<dbReference type="Gene3D" id="1.10.260.40">
    <property type="entry name" value="lambda repressor-like DNA-binding domains"/>
    <property type="match status" value="1"/>
</dbReference>
<comment type="caution">
    <text evidence="1">The sequence shown here is derived from an EMBL/GenBank/DDBJ whole genome shotgun (WGS) entry which is preliminary data.</text>
</comment>